<dbReference type="AlphaFoldDB" id="A0AAV9XQN2"/>
<feature type="coiled-coil region" evidence="1">
    <location>
        <begin position="304"/>
        <end position="331"/>
    </location>
</feature>
<reference evidence="3 4" key="1">
    <citation type="submission" date="2019-10" db="EMBL/GenBank/DDBJ databases">
        <authorList>
            <person name="Palmer J.M."/>
        </authorList>
    </citation>
    <scope>NUCLEOTIDE SEQUENCE [LARGE SCALE GENOMIC DNA]</scope>
    <source>
        <strain evidence="3 4">TWF694</strain>
    </source>
</reference>
<comment type="caution">
    <text evidence="3">The sequence shown here is derived from an EMBL/GenBank/DDBJ whole genome shotgun (WGS) entry which is preliminary data.</text>
</comment>
<name>A0AAV9XQN2_9PEZI</name>
<dbReference type="EMBL" id="JAVHJO010000001">
    <property type="protein sequence ID" value="KAK6544397.1"/>
    <property type="molecule type" value="Genomic_DNA"/>
</dbReference>
<feature type="compositionally biased region" description="Polar residues" evidence="2">
    <location>
        <begin position="388"/>
        <end position="399"/>
    </location>
</feature>
<keyword evidence="1" id="KW-0175">Coiled coil</keyword>
<evidence type="ECO:0008006" key="5">
    <source>
        <dbReference type="Google" id="ProtNLM"/>
    </source>
</evidence>
<evidence type="ECO:0000256" key="1">
    <source>
        <dbReference type="SAM" id="Coils"/>
    </source>
</evidence>
<keyword evidence="4" id="KW-1185">Reference proteome</keyword>
<sequence>MRFQRATTGILHWNPAHRVACVALYRRLLKVAQNASPDLAAPPPPGDRKSGSTTPNHLRETLKSIISHEFRKFSDREYKSVTIRDALEFGQKAVTCLLLATKTPPDPIEVARMTAFINLYDQPGQPSLRRMQSAKITVQPTPKPKPQKPINKNILELPINLRYKPTLMGGPLAPFIRYTGTAQSQKLHGVIRRILDTKIKRDARIDDMGLLEYMGKFEDDFERRLVAHGDPVWQELYRDEVGGWKREHTLALQDVQLRMFAAQYTAWKRAGEKLKKIEEHREKVRDLMYEIKGRRMGLKSRRRIKPVKEKIAELKVKVKQAKERKEEKDEGYNGRQVLRHLSEEEKKLLQQHQLRLFLRKRDISRPGIHRRSRTQRASLDRLFDTKGDSGQQGEPQSKVNAKLGISSELSDILKGR</sequence>
<feature type="region of interest" description="Disordered" evidence="2">
    <location>
        <begin position="36"/>
        <end position="56"/>
    </location>
</feature>
<accession>A0AAV9XQN2</accession>
<organism evidence="3 4">
    <name type="scientific">Orbilia ellipsospora</name>
    <dbReference type="NCBI Taxonomy" id="2528407"/>
    <lineage>
        <taxon>Eukaryota</taxon>
        <taxon>Fungi</taxon>
        <taxon>Dikarya</taxon>
        <taxon>Ascomycota</taxon>
        <taxon>Pezizomycotina</taxon>
        <taxon>Orbiliomycetes</taxon>
        <taxon>Orbiliales</taxon>
        <taxon>Orbiliaceae</taxon>
        <taxon>Orbilia</taxon>
    </lineage>
</organism>
<feature type="region of interest" description="Disordered" evidence="2">
    <location>
        <begin position="367"/>
        <end position="416"/>
    </location>
</feature>
<proteinExistence type="predicted"/>
<evidence type="ECO:0000313" key="3">
    <source>
        <dbReference type="EMBL" id="KAK6544397.1"/>
    </source>
</evidence>
<dbReference type="Proteomes" id="UP001365542">
    <property type="component" value="Unassembled WGS sequence"/>
</dbReference>
<evidence type="ECO:0000313" key="4">
    <source>
        <dbReference type="Proteomes" id="UP001365542"/>
    </source>
</evidence>
<evidence type="ECO:0000256" key="2">
    <source>
        <dbReference type="SAM" id="MobiDB-lite"/>
    </source>
</evidence>
<feature type="compositionally biased region" description="Basic and acidic residues" evidence="2">
    <location>
        <begin position="378"/>
        <end position="387"/>
    </location>
</feature>
<protein>
    <recommendedName>
        <fullName evidence="5">Mitochondrial zinc maintenance protein 1, mitochondrial</fullName>
    </recommendedName>
</protein>
<gene>
    <name evidence="3" type="ORF">TWF694_001093</name>
</gene>